<protein>
    <submittedName>
        <fullName evidence="3">NADPH-dependent oxidoreductase</fullName>
    </submittedName>
</protein>
<evidence type="ECO:0000256" key="1">
    <source>
        <dbReference type="ARBA" id="ARBA00022643"/>
    </source>
</evidence>
<dbReference type="InterPro" id="IPR050712">
    <property type="entry name" value="NAD(P)H-dep_reductase"/>
</dbReference>
<accession>A0A4P6P4B5</accession>
<dbReference type="AlphaFoldDB" id="A0A4P6P4B5"/>
<proteinExistence type="predicted"/>
<dbReference type="RefSeq" id="WP_130602112.1">
    <property type="nucleotide sequence ID" value="NZ_CP034759.1"/>
</dbReference>
<dbReference type="EMBL" id="CP034759">
    <property type="protein sequence ID" value="QBG36194.1"/>
    <property type="molecule type" value="Genomic_DNA"/>
</dbReference>
<dbReference type="GO" id="GO:0016491">
    <property type="term" value="F:oxidoreductase activity"/>
    <property type="evidence" value="ECO:0007669"/>
    <property type="project" value="InterPro"/>
</dbReference>
<dbReference type="KEGG" id="lsd:EMK97_10940"/>
<name>A0A4P6P4B5_9GAMM</name>
<gene>
    <name evidence="3" type="ORF">EMK97_10940</name>
</gene>
<dbReference type="OrthoDB" id="5563352at2"/>
<evidence type="ECO:0000259" key="2">
    <source>
        <dbReference type="Pfam" id="PF03358"/>
    </source>
</evidence>
<dbReference type="Pfam" id="PF03358">
    <property type="entry name" value="FMN_red"/>
    <property type="match status" value="1"/>
</dbReference>
<dbReference type="Proteomes" id="UP000290244">
    <property type="component" value="Chromosome"/>
</dbReference>
<keyword evidence="4" id="KW-1185">Reference proteome</keyword>
<dbReference type="SUPFAM" id="SSF52218">
    <property type="entry name" value="Flavoproteins"/>
    <property type="match status" value="1"/>
</dbReference>
<organism evidence="3 4">
    <name type="scientific">Litorilituus sediminis</name>
    <dbReference type="NCBI Taxonomy" id="718192"/>
    <lineage>
        <taxon>Bacteria</taxon>
        <taxon>Pseudomonadati</taxon>
        <taxon>Pseudomonadota</taxon>
        <taxon>Gammaproteobacteria</taxon>
        <taxon>Alteromonadales</taxon>
        <taxon>Colwelliaceae</taxon>
        <taxon>Litorilituus</taxon>
    </lineage>
</organism>
<sequence length="206" mass="22822">MNLLIISASQRSPSQSAKVARYLAETTHSFDKINLIELCQLNIPLWDGEDASKAMPASDWSGLQAQVNAADALVLITPEWSGIASPRLKNFLMMCEAQHCAHKPALLISVVDSISGAYPIAELRMNAFKNNKLVAIPDHLIIRNVTEILNDFTQGGSALSHRDSQIRDRIAYSMHTLTHYAESLKSLRIALANNPFPNEESYQYGM</sequence>
<dbReference type="GO" id="GO:0010181">
    <property type="term" value="F:FMN binding"/>
    <property type="evidence" value="ECO:0007669"/>
    <property type="project" value="TreeGrafter"/>
</dbReference>
<dbReference type="PANTHER" id="PTHR30543:SF31">
    <property type="entry name" value="NADPH-DEPENDENT AZOREDUCTASE AZR"/>
    <property type="match status" value="1"/>
</dbReference>
<keyword evidence="1" id="KW-0285">Flavoprotein</keyword>
<dbReference type="PANTHER" id="PTHR30543">
    <property type="entry name" value="CHROMATE REDUCTASE"/>
    <property type="match status" value="1"/>
</dbReference>
<dbReference type="InterPro" id="IPR029039">
    <property type="entry name" value="Flavoprotein-like_sf"/>
</dbReference>
<evidence type="ECO:0000313" key="4">
    <source>
        <dbReference type="Proteomes" id="UP000290244"/>
    </source>
</evidence>
<keyword evidence="1" id="KW-0288">FMN</keyword>
<dbReference type="GO" id="GO:0005829">
    <property type="term" value="C:cytosol"/>
    <property type="evidence" value="ECO:0007669"/>
    <property type="project" value="TreeGrafter"/>
</dbReference>
<reference evidence="3 4" key="1">
    <citation type="submission" date="2018-12" db="EMBL/GenBank/DDBJ databases">
        <title>Complete genome of Litorilituus sediminis.</title>
        <authorList>
            <person name="Liu A."/>
            <person name="Rong J."/>
        </authorList>
    </citation>
    <scope>NUCLEOTIDE SEQUENCE [LARGE SCALE GENOMIC DNA]</scope>
    <source>
        <strain evidence="3 4">JCM 17549</strain>
    </source>
</reference>
<dbReference type="Gene3D" id="3.40.50.360">
    <property type="match status" value="1"/>
</dbReference>
<dbReference type="InterPro" id="IPR005025">
    <property type="entry name" value="FMN_Rdtase-like_dom"/>
</dbReference>
<evidence type="ECO:0000313" key="3">
    <source>
        <dbReference type="EMBL" id="QBG36194.1"/>
    </source>
</evidence>
<feature type="domain" description="NADPH-dependent FMN reductase-like" evidence="2">
    <location>
        <begin position="1"/>
        <end position="144"/>
    </location>
</feature>